<protein>
    <recommendedName>
        <fullName evidence="1">Metal-dependent carboxypeptidase</fullName>
        <ecNumber evidence="1">3.4.17.19</ecNumber>
    </recommendedName>
</protein>
<dbReference type="PIRSF" id="PIRSF006615">
    <property type="entry name" value="Zn_crbxpep_Taq"/>
    <property type="match status" value="1"/>
</dbReference>
<gene>
    <name evidence="2" type="ORF">WMQ36_18120</name>
</gene>
<dbReference type="RefSeq" id="WP_349118437.1">
    <property type="nucleotide sequence ID" value="NZ_JBBMFM010000078.1"/>
</dbReference>
<keyword evidence="1" id="KW-0378">Hydrolase</keyword>
<dbReference type="Gene3D" id="1.10.1370.30">
    <property type="match status" value="1"/>
</dbReference>
<keyword evidence="1" id="KW-0482">Metalloprotease</keyword>
<dbReference type="Pfam" id="PF02074">
    <property type="entry name" value="Peptidase_M32"/>
    <property type="match status" value="1"/>
</dbReference>
<reference evidence="2 3" key="1">
    <citation type="submission" date="2024-03" db="EMBL/GenBank/DDBJ databases">
        <title>Human intestinal bacterial collection.</title>
        <authorList>
            <person name="Pauvert C."/>
            <person name="Hitch T.C.A."/>
            <person name="Clavel T."/>
        </authorList>
    </citation>
    <scope>NUCLEOTIDE SEQUENCE [LARGE SCALE GENOMIC DNA]</scope>
    <source>
        <strain evidence="2 3">CLA-SR-H021</strain>
    </source>
</reference>
<evidence type="ECO:0000256" key="1">
    <source>
        <dbReference type="PIRNR" id="PIRNR006615"/>
    </source>
</evidence>
<keyword evidence="1" id="KW-0479">Metal-binding</keyword>
<comment type="similarity">
    <text evidence="1">Belongs to the peptidase M32 family.</text>
</comment>
<keyword evidence="3" id="KW-1185">Reference proteome</keyword>
<evidence type="ECO:0000313" key="3">
    <source>
        <dbReference type="Proteomes" id="UP001454086"/>
    </source>
</evidence>
<organism evidence="2 3">
    <name type="scientific">Enterocloster hominis</name>
    <name type="common">ex Hitch et al. 2024</name>
    <dbReference type="NCBI Taxonomy" id="1917870"/>
    <lineage>
        <taxon>Bacteria</taxon>
        <taxon>Bacillati</taxon>
        <taxon>Bacillota</taxon>
        <taxon>Clostridia</taxon>
        <taxon>Lachnospirales</taxon>
        <taxon>Lachnospiraceae</taxon>
        <taxon>Enterocloster</taxon>
    </lineage>
</organism>
<comment type="function">
    <text evidence="1">Broad specificity carboxypetidase that releases amino acids sequentially from the C-terminus, including neutral, aromatic, polar and basic residues.</text>
</comment>
<dbReference type="EC" id="3.4.17.19" evidence="1"/>
<dbReference type="PANTHER" id="PTHR34217:SF1">
    <property type="entry name" value="CARBOXYPEPTIDASE 1"/>
    <property type="match status" value="1"/>
</dbReference>
<accession>A0ABV1D926</accession>
<dbReference type="PROSITE" id="PS52034">
    <property type="entry name" value="PEPTIDASE_M32"/>
    <property type="match status" value="1"/>
</dbReference>
<dbReference type="Proteomes" id="UP001454086">
    <property type="component" value="Unassembled WGS sequence"/>
</dbReference>
<dbReference type="InterPro" id="IPR001333">
    <property type="entry name" value="Peptidase_M32_Taq"/>
</dbReference>
<comment type="catalytic activity">
    <reaction evidence="1">
        <text>Release of a C-terminal amino acid with broad specificity, except for -Pro.</text>
        <dbReference type="EC" id="3.4.17.19"/>
    </reaction>
</comment>
<evidence type="ECO:0000313" key="2">
    <source>
        <dbReference type="EMBL" id="MEQ2426892.1"/>
    </source>
</evidence>
<dbReference type="GO" id="GO:0004180">
    <property type="term" value="F:carboxypeptidase activity"/>
    <property type="evidence" value="ECO:0007669"/>
    <property type="project" value="UniProtKB-KW"/>
</dbReference>
<comment type="caution">
    <text evidence="2">The sequence shown here is derived from an EMBL/GenBank/DDBJ whole genome shotgun (WGS) entry which is preliminary data.</text>
</comment>
<dbReference type="PRINTS" id="PR00998">
    <property type="entry name" value="CRBOXYPTASET"/>
</dbReference>
<dbReference type="CDD" id="cd06460">
    <property type="entry name" value="M32_Taq"/>
    <property type="match status" value="1"/>
</dbReference>
<sequence>MSNAYETSKPYEELKPYMDKAMAIKTAMTLFEWDNETLAPKEAGELTSQVIGVLSGEYFEAVTCDGMRKLLKECREQGGLSEAEAANVRELTEELEQTMCIPQEEYQEFARLTARATSVWAKAKKDQDFEAFAPTLEKVIGFQKKFAGYRAKDGKKLYDVMLDDYEKGFSMENLDEFFGVLKKELVPFLKKVMEEGKKIEDGFLKGDYPEEKQEELGRFLAGYVGFDFDRGVMAVSAHPFTTNLHNKDVRITTHYTDCVDSSLFSVIHEAGHGIYELGIRDDLTLTPAGQGASMGMHESQSRFFENIIGRNRAFWVPIYKKVQEMFPSQLGQVDLDQFVEAINKVTPGLIRTEADELSYSLHVLIRYEIEKMLIEEDLDVEKLPGIWADKYEEYLGIRPENPAEGVLQDIHWSQGSFGYFPSYALGSAFGAQMYYHMKKTMDFEGLLADGGIDAIREYLKENIHQYGKLKTSRQILKDVTGEDFNPEYYVRYLKEKYTRIYDLK</sequence>
<proteinExistence type="inferred from homology"/>
<dbReference type="PANTHER" id="PTHR34217">
    <property type="entry name" value="METAL-DEPENDENT CARBOXYPEPTIDASE"/>
    <property type="match status" value="1"/>
</dbReference>
<dbReference type="EMBL" id="JBBMFM010000078">
    <property type="protein sequence ID" value="MEQ2426892.1"/>
    <property type="molecule type" value="Genomic_DNA"/>
</dbReference>
<keyword evidence="1" id="KW-0645">Protease</keyword>
<keyword evidence="1 2" id="KW-0121">Carboxypeptidase</keyword>
<dbReference type="SUPFAM" id="SSF55486">
    <property type="entry name" value="Metalloproteases ('zincins'), catalytic domain"/>
    <property type="match status" value="1"/>
</dbReference>
<name>A0ABV1D926_9FIRM</name>